<dbReference type="OrthoDB" id="2454603at2"/>
<keyword evidence="2" id="KW-1185">Reference proteome</keyword>
<comment type="caution">
    <text evidence="1">The sequence shown here is derived from an EMBL/GenBank/DDBJ whole genome shotgun (WGS) entry which is preliminary data.</text>
</comment>
<accession>A0A073JPP8</accession>
<dbReference type="Pfam" id="PF11367">
    <property type="entry name" value="Tail_completion_gp17"/>
    <property type="match status" value="1"/>
</dbReference>
<proteinExistence type="predicted"/>
<sequence>MSFDAKGELLTGLKANTHLVTLCTGGFHNRRAKDVNAYPRVVYTEINNSDDEFADNVAISSEVRFQLSVFTDTSSVSKETPIAKEVDEVMKELGYSRYSSIDLYEEDNQVFHKSMRYIKTFN</sequence>
<dbReference type="InterPro" id="IPR021508">
    <property type="entry name" value="Gp17-like"/>
</dbReference>
<name>A0A073JPP8_9BACI</name>
<gene>
    <name evidence="1" type="ORF">BAMA_22670</name>
</gene>
<dbReference type="AlphaFoldDB" id="A0A073JPP8"/>
<evidence type="ECO:0000313" key="1">
    <source>
        <dbReference type="EMBL" id="KEK17049.1"/>
    </source>
</evidence>
<dbReference type="RefSeq" id="WP_034644417.1">
    <property type="nucleotide sequence ID" value="NZ_JOTN01000072.1"/>
</dbReference>
<dbReference type="EMBL" id="JOTN01000072">
    <property type="protein sequence ID" value="KEK17049.1"/>
    <property type="molecule type" value="Genomic_DNA"/>
</dbReference>
<dbReference type="Proteomes" id="UP000027822">
    <property type="component" value="Unassembled WGS sequence"/>
</dbReference>
<reference evidence="1 2" key="1">
    <citation type="submission" date="2014-06" db="EMBL/GenBank/DDBJ databases">
        <title>Draft genome sequence of Bacillus manliponensis JCM 15802 (MCCC 1A00708).</title>
        <authorList>
            <person name="Lai Q."/>
            <person name="Liu Y."/>
            <person name="Shao Z."/>
        </authorList>
    </citation>
    <scope>NUCLEOTIDE SEQUENCE [LARGE SCALE GENOMIC DNA]</scope>
    <source>
        <strain evidence="1 2">JCM 15802</strain>
    </source>
</reference>
<dbReference type="eggNOG" id="ENOG5030DWY">
    <property type="taxonomic scope" value="Bacteria"/>
</dbReference>
<protein>
    <recommendedName>
        <fullName evidence="3">DUF3168 domain-containing protein</fullName>
    </recommendedName>
</protein>
<dbReference type="STRING" id="574376.BAMA_22670"/>
<evidence type="ECO:0000313" key="2">
    <source>
        <dbReference type="Proteomes" id="UP000027822"/>
    </source>
</evidence>
<evidence type="ECO:0008006" key="3">
    <source>
        <dbReference type="Google" id="ProtNLM"/>
    </source>
</evidence>
<organism evidence="1 2">
    <name type="scientific">Bacillus manliponensis</name>
    <dbReference type="NCBI Taxonomy" id="574376"/>
    <lineage>
        <taxon>Bacteria</taxon>
        <taxon>Bacillati</taxon>
        <taxon>Bacillota</taxon>
        <taxon>Bacilli</taxon>
        <taxon>Bacillales</taxon>
        <taxon>Bacillaceae</taxon>
        <taxon>Bacillus</taxon>
        <taxon>Bacillus cereus group</taxon>
    </lineage>
</organism>